<evidence type="ECO:0000313" key="2">
    <source>
        <dbReference type="EMBL" id="MDH0149103.1"/>
    </source>
</evidence>
<dbReference type="Proteomes" id="UP001158076">
    <property type="component" value="Unassembled WGS sequence"/>
</dbReference>
<name>A0A0C2SE80_STUST</name>
<dbReference type="EMBL" id="JXXD01000064">
    <property type="protein sequence ID" value="KIZ36739.1"/>
    <property type="molecule type" value="Genomic_DNA"/>
</dbReference>
<organism evidence="1 3">
    <name type="scientific">Stutzerimonas stutzeri</name>
    <name type="common">Pseudomonas stutzeri</name>
    <dbReference type="NCBI Taxonomy" id="316"/>
    <lineage>
        <taxon>Bacteria</taxon>
        <taxon>Pseudomonadati</taxon>
        <taxon>Pseudomonadota</taxon>
        <taxon>Gammaproteobacteria</taxon>
        <taxon>Pseudomonadales</taxon>
        <taxon>Pseudomonadaceae</taxon>
        <taxon>Stutzerimonas</taxon>
    </lineage>
</organism>
<reference evidence="2" key="2">
    <citation type="submission" date="2022-09" db="EMBL/GenBank/DDBJ databases">
        <title>Intensive care unit water sources are persistently colonized with multi-drug resistant bacteria and are the site of extensive horizontal gene transfer of antibiotic resistance genes.</title>
        <authorList>
            <person name="Diorio-Toth L."/>
        </authorList>
    </citation>
    <scope>NUCLEOTIDE SEQUENCE</scope>
    <source>
        <strain evidence="2">GD04147</strain>
    </source>
</reference>
<dbReference type="RefSeq" id="WP_003288512.1">
    <property type="nucleotide sequence ID" value="NZ_BCAJ01000057.1"/>
</dbReference>
<dbReference type="Pfam" id="PF11582">
    <property type="entry name" value="DUF3240"/>
    <property type="match status" value="1"/>
</dbReference>
<dbReference type="InterPro" id="IPR015867">
    <property type="entry name" value="N-reg_PII/ATP_PRibTrfase_C"/>
</dbReference>
<accession>A0A0C2SE80</accession>
<dbReference type="Gene3D" id="3.30.70.120">
    <property type="match status" value="1"/>
</dbReference>
<dbReference type="InterPro" id="IPR021634">
    <property type="entry name" value="DUF3240"/>
</dbReference>
<gene>
    <name evidence="1" type="ORF">LO50_08360</name>
    <name evidence="2" type="ORF">N7335_22200</name>
</gene>
<comment type="caution">
    <text evidence="1">The sequence shown here is derived from an EMBL/GenBank/DDBJ whole genome shotgun (WGS) entry which is preliminary data.</text>
</comment>
<protein>
    <submittedName>
        <fullName evidence="2">DUF3240 family protein</fullName>
    </submittedName>
</protein>
<dbReference type="PATRIC" id="fig|316.110.peg.4208"/>
<sequence>MPDTWLTLLCTPSLEEKLIDHLLVVTGNQIFTSTPVAAHGLSTAALNPMERVMGRAKAVQIQLVVERQQLTEVLQSLKEEFPNTGLRYWTVQVSNFGEFV</sequence>
<dbReference type="Proteomes" id="UP000032439">
    <property type="component" value="Unassembled WGS sequence"/>
</dbReference>
<dbReference type="AlphaFoldDB" id="A0A0C2SE80"/>
<evidence type="ECO:0000313" key="1">
    <source>
        <dbReference type="EMBL" id="KIZ36739.1"/>
    </source>
</evidence>
<reference evidence="1 3" key="1">
    <citation type="submission" date="2014-11" db="EMBL/GenBank/DDBJ databases">
        <title>Genomics and ecophysiology of heterotrophic nitrogen fixing bacteria isolated from estuarine surface water.</title>
        <authorList>
            <person name="Bentzon-Tilia M."/>
            <person name="Severin I."/>
            <person name="Hansen L.H."/>
            <person name="Riemann L."/>
        </authorList>
    </citation>
    <scope>NUCLEOTIDE SEQUENCE [LARGE SCALE GENOMIC DNA]</scope>
    <source>
        <strain evidence="1 3">BAL361</strain>
    </source>
</reference>
<dbReference type="EMBL" id="JAODZE010000045">
    <property type="protein sequence ID" value="MDH0149103.1"/>
    <property type="molecule type" value="Genomic_DNA"/>
</dbReference>
<evidence type="ECO:0000313" key="3">
    <source>
        <dbReference type="Proteomes" id="UP000032439"/>
    </source>
</evidence>
<proteinExistence type="predicted"/>
<dbReference type="OrthoDB" id="8537254at2"/>